<dbReference type="EMBL" id="CP054614">
    <property type="protein sequence ID" value="QKS55875.1"/>
    <property type="molecule type" value="Genomic_DNA"/>
</dbReference>
<sequence length="51" mass="6104">MFTVKQLEQLSFLSWWDLECPPLKFLVNDWKEVNGLNDETIEKMMDILTDV</sequence>
<dbReference type="RefSeq" id="WP_167433598.1">
    <property type="nucleotide sequence ID" value="NZ_CP054614.1"/>
</dbReference>
<dbReference type="EMBL" id="QJSW01000002">
    <property type="protein sequence ID" value="PYE51492.1"/>
    <property type="molecule type" value="Genomic_DNA"/>
</dbReference>
<keyword evidence="4" id="KW-1185">Reference proteome</keyword>
<evidence type="ECO:0000313" key="4">
    <source>
        <dbReference type="Proteomes" id="UP000509327"/>
    </source>
</evidence>
<reference evidence="1 3" key="1">
    <citation type="submission" date="2018-06" db="EMBL/GenBank/DDBJ databases">
        <title>Genomic Encyclopedia of Type Strains, Phase III (KMG-III): the genomes of soil and plant-associated and newly described type strains.</title>
        <authorList>
            <person name="Whitman W."/>
        </authorList>
    </citation>
    <scope>NUCLEOTIDE SEQUENCE [LARGE SCALE GENOMIC DNA]</scope>
    <source>
        <strain evidence="1 3">CECT 7022</strain>
    </source>
</reference>
<accession>A0A2V4VD36</accession>
<dbReference type="Proteomes" id="UP000509327">
    <property type="component" value="Chromosome"/>
</dbReference>
<organism evidence="1 3">
    <name type="scientific">Paenibacillus barcinonensis</name>
    <dbReference type="NCBI Taxonomy" id="198119"/>
    <lineage>
        <taxon>Bacteria</taxon>
        <taxon>Bacillati</taxon>
        <taxon>Bacillota</taxon>
        <taxon>Bacilli</taxon>
        <taxon>Bacillales</taxon>
        <taxon>Paenibacillaceae</taxon>
        <taxon>Paenibacillus</taxon>
    </lineage>
</organism>
<dbReference type="AlphaFoldDB" id="A0A2V4VD36"/>
<reference evidence="2 4" key="2">
    <citation type="submission" date="2020-06" db="EMBL/GenBank/DDBJ databases">
        <title>Complete genome of Paenibacillus barcinonensis KACC11450.</title>
        <authorList>
            <person name="Kim M."/>
            <person name="Park Y.-J."/>
            <person name="Shin J.-H."/>
        </authorList>
    </citation>
    <scope>NUCLEOTIDE SEQUENCE [LARGE SCALE GENOMIC DNA]</scope>
    <source>
        <strain evidence="2 4">KACC11450</strain>
    </source>
</reference>
<name>A0A2V4VD36_PAEBA</name>
<evidence type="ECO:0000313" key="3">
    <source>
        <dbReference type="Proteomes" id="UP000247790"/>
    </source>
</evidence>
<gene>
    <name evidence="1" type="ORF">DFQ00_102286</name>
    <name evidence="2" type="ORF">HUB98_05705</name>
</gene>
<evidence type="ECO:0000313" key="2">
    <source>
        <dbReference type="EMBL" id="QKS55875.1"/>
    </source>
</evidence>
<evidence type="ECO:0000313" key="1">
    <source>
        <dbReference type="EMBL" id="PYE51492.1"/>
    </source>
</evidence>
<proteinExistence type="predicted"/>
<dbReference type="Proteomes" id="UP000247790">
    <property type="component" value="Unassembled WGS sequence"/>
</dbReference>
<protein>
    <submittedName>
        <fullName evidence="1">Uncharacterized protein</fullName>
    </submittedName>
</protein>